<dbReference type="InterPro" id="IPR008886">
    <property type="entry name" value="UPF0227/Esterase_YqiA"/>
</dbReference>
<organism evidence="1">
    <name type="scientific">hydrothermal vent metagenome</name>
    <dbReference type="NCBI Taxonomy" id="652676"/>
    <lineage>
        <taxon>unclassified sequences</taxon>
        <taxon>metagenomes</taxon>
        <taxon>ecological metagenomes</taxon>
    </lineage>
</organism>
<accession>A0A1W1CRJ9</accession>
<dbReference type="AlphaFoldDB" id="A0A1W1CRJ9"/>
<dbReference type="InterPro" id="IPR029058">
    <property type="entry name" value="AB_hydrolase_fold"/>
</dbReference>
<reference evidence="1" key="1">
    <citation type="submission" date="2016-10" db="EMBL/GenBank/DDBJ databases">
        <authorList>
            <person name="de Groot N.N."/>
        </authorList>
    </citation>
    <scope>NUCLEOTIDE SEQUENCE</scope>
</reference>
<protein>
    <submittedName>
        <fullName evidence="1">Putative esterase, FIGfam005057</fullName>
    </submittedName>
</protein>
<dbReference type="PANTHER" id="PTHR35602">
    <property type="entry name" value="ESTERASE YQIA-RELATED"/>
    <property type="match status" value="1"/>
</dbReference>
<dbReference type="Gene3D" id="3.40.50.1820">
    <property type="entry name" value="alpha/beta hydrolase"/>
    <property type="match status" value="1"/>
</dbReference>
<dbReference type="EMBL" id="FPHN01000246">
    <property type="protein sequence ID" value="SFV68353.1"/>
    <property type="molecule type" value="Genomic_DNA"/>
</dbReference>
<name>A0A1W1CRJ9_9ZZZZ</name>
<dbReference type="Pfam" id="PF05728">
    <property type="entry name" value="UPF0227"/>
    <property type="match status" value="1"/>
</dbReference>
<dbReference type="PANTHER" id="PTHR35602:SF3">
    <property type="entry name" value="ESTERASE YQIA"/>
    <property type="match status" value="1"/>
</dbReference>
<dbReference type="SUPFAM" id="SSF53474">
    <property type="entry name" value="alpha/beta-Hydrolases"/>
    <property type="match status" value="1"/>
</dbReference>
<proteinExistence type="predicted"/>
<sequence length="178" mass="20646">MILYIHGFRTTANSYKAELLKAHYGNKLIASDHSFIPQQAIKDLEQIIKDKNITAIIASSLGGFYATYLSQKYNLKTVLINPSVKPYETTKKYLGENVKDNGEIFIWKEEHLKMLETLKVNKPKLDNFFLFLQTGDEVLDYRVAKSFYQGSKLVIENGGNHRFKDFERFFDEVSEFLD</sequence>
<gene>
    <name evidence="1" type="ORF">MNB_SV-14-1265</name>
</gene>
<evidence type="ECO:0000313" key="1">
    <source>
        <dbReference type="EMBL" id="SFV68353.1"/>
    </source>
</evidence>